<keyword evidence="2" id="KW-0472">Membrane</keyword>
<proteinExistence type="predicted"/>
<reference evidence="4" key="1">
    <citation type="journal article" date="2005" name="Nature">
        <title>The map-based sequence of the rice genome.</title>
        <authorList>
            <consortium name="International rice genome sequencing project (IRGSP)"/>
            <person name="Matsumoto T."/>
            <person name="Wu J."/>
            <person name="Kanamori H."/>
            <person name="Katayose Y."/>
            <person name="Fujisawa M."/>
            <person name="Namiki N."/>
            <person name="Mizuno H."/>
            <person name="Yamamoto K."/>
            <person name="Antonio B.A."/>
            <person name="Baba T."/>
            <person name="Sakata K."/>
            <person name="Nagamura Y."/>
            <person name="Aoki H."/>
            <person name="Arikawa K."/>
            <person name="Arita K."/>
            <person name="Bito T."/>
            <person name="Chiden Y."/>
            <person name="Fujitsuka N."/>
            <person name="Fukunaka R."/>
            <person name="Hamada M."/>
            <person name="Harada C."/>
            <person name="Hayashi A."/>
            <person name="Hijishita S."/>
            <person name="Honda M."/>
            <person name="Hosokawa S."/>
            <person name="Ichikawa Y."/>
            <person name="Idonuma A."/>
            <person name="Iijima M."/>
            <person name="Ikeda M."/>
            <person name="Ikeno M."/>
            <person name="Ito K."/>
            <person name="Ito S."/>
            <person name="Ito T."/>
            <person name="Ito Y."/>
            <person name="Ito Y."/>
            <person name="Iwabuchi A."/>
            <person name="Kamiya K."/>
            <person name="Karasawa W."/>
            <person name="Kurita K."/>
            <person name="Katagiri S."/>
            <person name="Kikuta A."/>
            <person name="Kobayashi H."/>
            <person name="Kobayashi N."/>
            <person name="Machita K."/>
            <person name="Maehara T."/>
            <person name="Masukawa M."/>
            <person name="Mizubayashi T."/>
            <person name="Mukai Y."/>
            <person name="Nagasaki H."/>
            <person name="Nagata Y."/>
            <person name="Naito S."/>
            <person name="Nakashima M."/>
            <person name="Nakama Y."/>
            <person name="Nakamichi Y."/>
            <person name="Nakamura M."/>
            <person name="Meguro A."/>
            <person name="Negishi M."/>
            <person name="Ohta I."/>
            <person name="Ohta T."/>
            <person name="Okamoto M."/>
            <person name="Ono N."/>
            <person name="Saji S."/>
            <person name="Sakaguchi M."/>
            <person name="Sakai K."/>
            <person name="Shibata M."/>
            <person name="Shimokawa T."/>
            <person name="Song J."/>
            <person name="Takazaki Y."/>
            <person name="Terasawa K."/>
            <person name="Tsugane M."/>
            <person name="Tsuji K."/>
            <person name="Ueda S."/>
            <person name="Waki K."/>
            <person name="Yamagata H."/>
            <person name="Yamamoto M."/>
            <person name="Yamamoto S."/>
            <person name="Yamane H."/>
            <person name="Yoshiki S."/>
            <person name="Yoshihara R."/>
            <person name="Yukawa K."/>
            <person name="Zhong H."/>
            <person name="Yano M."/>
            <person name="Yuan Q."/>
            <person name="Ouyang S."/>
            <person name="Liu J."/>
            <person name="Jones K.M."/>
            <person name="Gansberger K."/>
            <person name="Moffat K."/>
            <person name="Hill J."/>
            <person name="Bera J."/>
            <person name="Fadrosh D."/>
            <person name="Jin S."/>
            <person name="Johri S."/>
            <person name="Kim M."/>
            <person name="Overton L."/>
            <person name="Reardon M."/>
            <person name="Tsitrin T."/>
            <person name="Vuong H."/>
            <person name="Weaver B."/>
            <person name="Ciecko A."/>
            <person name="Tallon L."/>
            <person name="Jackson J."/>
            <person name="Pai G."/>
            <person name="Aken S.V."/>
            <person name="Utterback T."/>
            <person name="Reidmuller S."/>
            <person name="Feldblyum T."/>
            <person name="Hsiao J."/>
            <person name="Zismann V."/>
            <person name="Iobst S."/>
            <person name="de Vazeille A.R."/>
            <person name="Buell C.R."/>
            <person name="Ying K."/>
            <person name="Li Y."/>
            <person name="Lu T."/>
            <person name="Huang Y."/>
            <person name="Zhao Q."/>
            <person name="Feng Q."/>
            <person name="Zhang L."/>
            <person name="Zhu J."/>
            <person name="Weng Q."/>
            <person name="Mu J."/>
            <person name="Lu Y."/>
            <person name="Fan D."/>
            <person name="Liu Y."/>
            <person name="Guan J."/>
            <person name="Zhang Y."/>
            <person name="Yu S."/>
            <person name="Liu X."/>
            <person name="Zhang Y."/>
            <person name="Hong G."/>
            <person name="Han B."/>
            <person name="Choisne N."/>
            <person name="Demange N."/>
            <person name="Orjeda G."/>
            <person name="Samain S."/>
            <person name="Cattolico L."/>
            <person name="Pelletier E."/>
            <person name="Couloux A."/>
            <person name="Segurens B."/>
            <person name="Wincker P."/>
            <person name="D'Hont A."/>
            <person name="Scarpelli C."/>
            <person name="Weissenbach J."/>
            <person name="Salanoubat M."/>
            <person name="Quetier F."/>
            <person name="Yu Y."/>
            <person name="Kim H.R."/>
            <person name="Rambo T."/>
            <person name="Currie J."/>
            <person name="Collura K."/>
            <person name="Luo M."/>
            <person name="Yang T."/>
            <person name="Ammiraju J.S.S."/>
            <person name="Engler F."/>
            <person name="Soderlund C."/>
            <person name="Wing R.A."/>
            <person name="Palmer L.E."/>
            <person name="de la Bastide M."/>
            <person name="Spiegel L."/>
            <person name="Nascimento L."/>
            <person name="Zutavern T."/>
            <person name="O'Shaughnessy A."/>
            <person name="Dike S."/>
            <person name="Dedhia N."/>
            <person name="Preston R."/>
            <person name="Balija V."/>
            <person name="McCombie W.R."/>
            <person name="Chow T."/>
            <person name="Chen H."/>
            <person name="Chung M."/>
            <person name="Chen C."/>
            <person name="Shaw J."/>
            <person name="Wu H."/>
            <person name="Hsiao K."/>
            <person name="Chao Y."/>
            <person name="Chu M."/>
            <person name="Cheng C."/>
            <person name="Hour A."/>
            <person name="Lee P."/>
            <person name="Lin S."/>
            <person name="Lin Y."/>
            <person name="Liou J."/>
            <person name="Liu S."/>
            <person name="Hsing Y."/>
            <person name="Raghuvanshi S."/>
            <person name="Mohanty A."/>
            <person name="Bharti A.K."/>
            <person name="Gaur A."/>
            <person name="Gupta V."/>
            <person name="Kumar D."/>
            <person name="Ravi V."/>
            <person name="Vij S."/>
            <person name="Kapur A."/>
            <person name="Khurana P."/>
            <person name="Khurana P."/>
            <person name="Khurana J.P."/>
            <person name="Tyagi A.K."/>
            <person name="Gaikwad K."/>
            <person name="Singh A."/>
            <person name="Dalal V."/>
            <person name="Srivastava S."/>
            <person name="Dixit A."/>
            <person name="Pal A.K."/>
            <person name="Ghazi I.A."/>
            <person name="Yadav M."/>
            <person name="Pandit A."/>
            <person name="Bhargava A."/>
            <person name="Sureshbabu K."/>
            <person name="Batra K."/>
            <person name="Sharma T.R."/>
            <person name="Mohapatra T."/>
            <person name="Singh N.K."/>
            <person name="Messing J."/>
            <person name="Nelson A.B."/>
            <person name="Fuks G."/>
            <person name="Kavchok S."/>
            <person name="Keizer G."/>
            <person name="Linton E."/>
            <person name="Llaca V."/>
            <person name="Song R."/>
            <person name="Tanyolac B."/>
            <person name="Young S."/>
            <person name="Ho-Il K."/>
            <person name="Hahn J.H."/>
            <person name="Sangsakoo G."/>
            <person name="Vanavichit A."/>
            <person name="de Mattos Luiz.A.T."/>
            <person name="Zimmer P.D."/>
            <person name="Malone G."/>
            <person name="Dellagostin O."/>
            <person name="de Oliveira A.C."/>
            <person name="Bevan M."/>
            <person name="Bancroft I."/>
            <person name="Minx P."/>
            <person name="Cordum H."/>
            <person name="Wilson R."/>
            <person name="Cheng Z."/>
            <person name="Jin W."/>
            <person name="Jiang J."/>
            <person name="Leong S.A."/>
            <person name="Iwama H."/>
            <person name="Gojobori T."/>
            <person name="Itoh T."/>
            <person name="Niimura Y."/>
            <person name="Fujii Y."/>
            <person name="Habara T."/>
            <person name="Sakai H."/>
            <person name="Sato Y."/>
            <person name="Wilson G."/>
            <person name="Kumar K."/>
            <person name="McCouch S."/>
            <person name="Juretic N."/>
            <person name="Hoen D."/>
            <person name="Wright S."/>
            <person name="Bruskiewich R."/>
            <person name="Bureau T."/>
            <person name="Miyao A."/>
            <person name="Hirochika H."/>
            <person name="Nishikawa T."/>
            <person name="Kadowaki K."/>
            <person name="Sugiura M."/>
            <person name="Burr B."/>
            <person name="Sasaki T."/>
        </authorList>
    </citation>
    <scope>NUCLEOTIDE SEQUENCE [LARGE SCALE GENOMIC DNA]</scope>
    <source>
        <strain evidence="4">cv. Nipponbare</strain>
    </source>
</reference>
<feature type="transmembrane region" description="Helical" evidence="2">
    <location>
        <begin position="50"/>
        <end position="69"/>
    </location>
</feature>
<evidence type="ECO:0000313" key="4">
    <source>
        <dbReference type="Proteomes" id="UP000059680"/>
    </source>
</evidence>
<evidence type="ECO:0000313" key="3">
    <source>
        <dbReference type="EMBL" id="BAS89873.1"/>
    </source>
</evidence>
<name>A0A0N7KJA5_ORYSJ</name>
<reference evidence="3 4" key="3">
    <citation type="journal article" date="2013" name="Rice">
        <title>Improvement of the Oryza sativa Nipponbare reference genome using next generation sequence and optical map data.</title>
        <authorList>
            <person name="Kawahara Y."/>
            <person name="de la Bastide M."/>
            <person name="Hamilton J.P."/>
            <person name="Kanamori H."/>
            <person name="McCombie W.R."/>
            <person name="Ouyang S."/>
            <person name="Schwartz D.C."/>
            <person name="Tanaka T."/>
            <person name="Wu J."/>
            <person name="Zhou S."/>
            <person name="Childs K.L."/>
            <person name="Davidson R.M."/>
            <person name="Lin H."/>
            <person name="Quesada-Ocampo L."/>
            <person name="Vaillancourt B."/>
            <person name="Sakai H."/>
            <person name="Lee S.S."/>
            <person name="Kim J."/>
            <person name="Numa H."/>
            <person name="Itoh T."/>
            <person name="Buell C.R."/>
            <person name="Matsumoto T."/>
        </authorList>
    </citation>
    <scope>NUCLEOTIDE SEQUENCE [LARGE SCALE GENOMIC DNA]</scope>
    <source>
        <strain evidence="4">cv. Nipponbare</strain>
    </source>
</reference>
<dbReference type="AlphaFoldDB" id="A0A0N7KJA5"/>
<keyword evidence="4" id="KW-1185">Reference proteome</keyword>
<keyword evidence="2" id="KW-0812">Transmembrane</keyword>
<sequence>MDSVFSAGNRAKRAPDPRTATIEEVGRASLLGSEVPWKWGPLARRRPGKALSAFAWGHMVVWLAILFLLHGRHGRMAARHLKTPPSPAPAPVRRGKLRNGDRRGAPPSVRLTRP</sequence>
<accession>A0A0N7KJA5</accession>
<protein>
    <submittedName>
        <fullName evidence="3">Os04g0494701 protein</fullName>
    </submittedName>
</protein>
<dbReference type="PaxDb" id="39947-A0A0N7KJA5"/>
<gene>
    <name evidence="3" type="ordered locus">Os04g0494701</name>
    <name evidence="3" type="ORF">OSNPB_040494701</name>
</gene>
<evidence type="ECO:0000256" key="2">
    <source>
        <dbReference type="SAM" id="Phobius"/>
    </source>
</evidence>
<dbReference type="InParanoid" id="A0A0N7KJA5"/>
<feature type="region of interest" description="Disordered" evidence="1">
    <location>
        <begin position="78"/>
        <end position="114"/>
    </location>
</feature>
<evidence type="ECO:0000256" key="1">
    <source>
        <dbReference type="SAM" id="MobiDB-lite"/>
    </source>
</evidence>
<organism evidence="3 4">
    <name type="scientific">Oryza sativa subsp. japonica</name>
    <name type="common">Rice</name>
    <dbReference type="NCBI Taxonomy" id="39947"/>
    <lineage>
        <taxon>Eukaryota</taxon>
        <taxon>Viridiplantae</taxon>
        <taxon>Streptophyta</taxon>
        <taxon>Embryophyta</taxon>
        <taxon>Tracheophyta</taxon>
        <taxon>Spermatophyta</taxon>
        <taxon>Magnoliopsida</taxon>
        <taxon>Liliopsida</taxon>
        <taxon>Poales</taxon>
        <taxon>Poaceae</taxon>
        <taxon>BOP clade</taxon>
        <taxon>Oryzoideae</taxon>
        <taxon>Oryzeae</taxon>
        <taxon>Oryzinae</taxon>
        <taxon>Oryza</taxon>
        <taxon>Oryza sativa</taxon>
    </lineage>
</organism>
<reference evidence="3 4" key="2">
    <citation type="journal article" date="2013" name="Plant Cell Physiol.">
        <title>Rice Annotation Project Database (RAP-DB): an integrative and interactive database for rice genomics.</title>
        <authorList>
            <person name="Sakai H."/>
            <person name="Lee S.S."/>
            <person name="Tanaka T."/>
            <person name="Numa H."/>
            <person name="Kim J."/>
            <person name="Kawahara Y."/>
            <person name="Wakimoto H."/>
            <person name="Yang C.C."/>
            <person name="Iwamoto M."/>
            <person name="Abe T."/>
            <person name="Yamada Y."/>
            <person name="Muto A."/>
            <person name="Inokuchi H."/>
            <person name="Ikemura T."/>
            <person name="Matsumoto T."/>
            <person name="Sasaki T."/>
            <person name="Itoh T."/>
        </authorList>
    </citation>
    <scope>NUCLEOTIDE SEQUENCE [LARGE SCALE GENOMIC DNA]</scope>
    <source>
        <strain evidence="4">cv. Nipponbare</strain>
    </source>
</reference>
<dbReference type="Proteomes" id="UP000059680">
    <property type="component" value="Chromosome 4"/>
</dbReference>
<keyword evidence="2" id="KW-1133">Transmembrane helix</keyword>
<dbReference type="EMBL" id="AP014960">
    <property type="protein sequence ID" value="BAS89873.1"/>
    <property type="molecule type" value="Genomic_DNA"/>
</dbReference>